<evidence type="ECO:0000256" key="10">
    <source>
        <dbReference type="PIRSR" id="PIRSR001174-2"/>
    </source>
</evidence>
<dbReference type="Gene3D" id="1.20.58.1480">
    <property type="match status" value="1"/>
</dbReference>
<evidence type="ECO:0000256" key="12">
    <source>
        <dbReference type="RuleBase" id="RU000591"/>
    </source>
</evidence>
<dbReference type="InterPro" id="IPR003111">
    <property type="entry name" value="Lon_prtase_N"/>
</dbReference>
<dbReference type="GO" id="GO:0005737">
    <property type="term" value="C:cytoplasm"/>
    <property type="evidence" value="ECO:0007669"/>
    <property type="project" value="UniProtKB-SubCell"/>
</dbReference>
<dbReference type="InterPro" id="IPR004815">
    <property type="entry name" value="Lon_bac/euk-typ"/>
</dbReference>
<evidence type="ECO:0000256" key="8">
    <source>
        <dbReference type="PIRNR" id="PIRNR001174"/>
    </source>
</evidence>
<dbReference type="InterPro" id="IPR015947">
    <property type="entry name" value="PUA-like_sf"/>
</dbReference>
<dbReference type="InterPro" id="IPR008269">
    <property type="entry name" value="Lon_proteolytic"/>
</dbReference>
<gene>
    <name evidence="15" type="ORF">EDC27_0072</name>
</gene>
<dbReference type="SUPFAM" id="SSF88697">
    <property type="entry name" value="PUA domain-like"/>
    <property type="match status" value="1"/>
</dbReference>
<dbReference type="Gene3D" id="3.30.230.10">
    <property type="match status" value="1"/>
</dbReference>
<dbReference type="GO" id="GO:0004176">
    <property type="term" value="F:ATP-dependent peptidase activity"/>
    <property type="evidence" value="ECO:0007669"/>
    <property type="project" value="UniProtKB-UniRule"/>
</dbReference>
<proteinExistence type="inferred from homology"/>
<dbReference type="PROSITE" id="PS51786">
    <property type="entry name" value="LON_PROTEOLYTIC"/>
    <property type="match status" value="1"/>
</dbReference>
<keyword evidence="2 8" id="KW-0645">Protease</keyword>
<feature type="domain" description="Lon N-terminal" evidence="14">
    <location>
        <begin position="10"/>
        <end position="209"/>
    </location>
</feature>
<dbReference type="InterPro" id="IPR046336">
    <property type="entry name" value="Lon_prtase_N_sf"/>
</dbReference>
<keyword evidence="8" id="KW-0963">Cytoplasm</keyword>
<dbReference type="RefSeq" id="WP_123288641.1">
    <property type="nucleotide sequence ID" value="NZ_RJVA01000001.1"/>
</dbReference>
<organism evidence="15 16">
    <name type="scientific">Desulfosoma caldarium</name>
    <dbReference type="NCBI Taxonomy" id="610254"/>
    <lineage>
        <taxon>Bacteria</taxon>
        <taxon>Pseudomonadati</taxon>
        <taxon>Thermodesulfobacteriota</taxon>
        <taxon>Syntrophobacteria</taxon>
        <taxon>Syntrophobacterales</taxon>
        <taxon>Syntrophobacteraceae</taxon>
        <taxon>Desulfosoma</taxon>
    </lineage>
</organism>
<dbReference type="InterPro" id="IPR003959">
    <property type="entry name" value="ATPase_AAA_core"/>
</dbReference>
<comment type="subunit">
    <text evidence="8">Homohexamer. Organized in a ring with a central cavity.</text>
</comment>
<evidence type="ECO:0000256" key="3">
    <source>
        <dbReference type="ARBA" id="ARBA00022741"/>
    </source>
</evidence>
<protein>
    <recommendedName>
        <fullName evidence="8">Lon protease</fullName>
        <ecNumber evidence="8">3.4.21.53</ecNumber>
    </recommendedName>
</protein>
<dbReference type="PROSITE" id="PS51787">
    <property type="entry name" value="LON_N"/>
    <property type="match status" value="1"/>
</dbReference>
<comment type="subcellular location">
    <subcellularLocation>
        <location evidence="1 8">Cytoplasm</location>
    </subcellularLocation>
</comment>
<dbReference type="Gene3D" id="1.10.8.60">
    <property type="match status" value="1"/>
</dbReference>
<dbReference type="InterPro" id="IPR003593">
    <property type="entry name" value="AAA+_ATPase"/>
</dbReference>
<dbReference type="SUPFAM" id="SSF52540">
    <property type="entry name" value="P-loop containing nucleoside triphosphate hydrolases"/>
    <property type="match status" value="1"/>
</dbReference>
<evidence type="ECO:0000256" key="4">
    <source>
        <dbReference type="ARBA" id="ARBA00022801"/>
    </source>
</evidence>
<dbReference type="InterPro" id="IPR008268">
    <property type="entry name" value="Peptidase_S16_AS"/>
</dbReference>
<dbReference type="InterPro" id="IPR020568">
    <property type="entry name" value="Ribosomal_Su5_D2-typ_SF"/>
</dbReference>
<name>A0A3N1VUS8_9BACT</name>
<feature type="binding site" evidence="10">
    <location>
        <begin position="360"/>
        <end position="367"/>
    </location>
    <ligand>
        <name>ATP</name>
        <dbReference type="ChEBI" id="CHEBI:30616"/>
    </ligand>
</feature>
<evidence type="ECO:0000259" key="13">
    <source>
        <dbReference type="PROSITE" id="PS51786"/>
    </source>
</evidence>
<dbReference type="SUPFAM" id="SSF54211">
    <property type="entry name" value="Ribosomal protein S5 domain 2-like"/>
    <property type="match status" value="1"/>
</dbReference>
<dbReference type="GO" id="GO:0005524">
    <property type="term" value="F:ATP binding"/>
    <property type="evidence" value="ECO:0007669"/>
    <property type="project" value="UniProtKB-KW"/>
</dbReference>
<keyword evidence="16" id="KW-1185">Reference proteome</keyword>
<dbReference type="InterPro" id="IPR054594">
    <property type="entry name" value="Lon_lid"/>
</dbReference>
<evidence type="ECO:0000256" key="9">
    <source>
        <dbReference type="PIRSR" id="PIRSR001174-1"/>
    </source>
</evidence>
<dbReference type="NCBIfam" id="TIGR00763">
    <property type="entry name" value="lon"/>
    <property type="match status" value="1"/>
</dbReference>
<comment type="similarity">
    <text evidence="8 11 12">Belongs to the peptidase S16 family.</text>
</comment>
<keyword evidence="6 8" id="KW-0067">ATP-binding</keyword>
<dbReference type="GO" id="GO:0006508">
    <property type="term" value="P:proteolysis"/>
    <property type="evidence" value="ECO:0007669"/>
    <property type="project" value="UniProtKB-KW"/>
</dbReference>
<dbReference type="Gene3D" id="1.20.5.5270">
    <property type="match status" value="1"/>
</dbReference>
<dbReference type="InterPro" id="IPR027065">
    <property type="entry name" value="Lon_Prtase"/>
</dbReference>
<dbReference type="SMART" id="SM00464">
    <property type="entry name" value="LON"/>
    <property type="match status" value="1"/>
</dbReference>
<dbReference type="PROSITE" id="PS01046">
    <property type="entry name" value="LON_SER"/>
    <property type="match status" value="1"/>
</dbReference>
<dbReference type="FunFam" id="1.20.5.5270:FF:000002">
    <property type="entry name" value="Lon protease homolog"/>
    <property type="match status" value="1"/>
</dbReference>
<dbReference type="GO" id="GO:0030163">
    <property type="term" value="P:protein catabolic process"/>
    <property type="evidence" value="ECO:0007669"/>
    <property type="project" value="InterPro"/>
</dbReference>
<dbReference type="Gene3D" id="2.30.130.40">
    <property type="entry name" value="LON domain-like"/>
    <property type="match status" value="1"/>
</dbReference>
<dbReference type="SMART" id="SM00382">
    <property type="entry name" value="AAA"/>
    <property type="match status" value="1"/>
</dbReference>
<dbReference type="Pfam" id="PF05362">
    <property type="entry name" value="Lon_C"/>
    <property type="match status" value="1"/>
</dbReference>
<evidence type="ECO:0000313" key="16">
    <source>
        <dbReference type="Proteomes" id="UP000276223"/>
    </source>
</evidence>
<dbReference type="Gene3D" id="3.40.50.300">
    <property type="entry name" value="P-loop containing nucleotide triphosphate hydrolases"/>
    <property type="match status" value="1"/>
</dbReference>
<feature type="active site" evidence="9 11">
    <location>
        <position position="726"/>
    </location>
</feature>
<dbReference type="EC" id="3.4.21.53" evidence="8"/>
<evidence type="ECO:0000256" key="11">
    <source>
        <dbReference type="PROSITE-ProRule" id="PRU01122"/>
    </source>
</evidence>
<dbReference type="OrthoDB" id="9803599at2"/>
<dbReference type="EMBL" id="RJVA01000001">
    <property type="protein sequence ID" value="ROR03537.1"/>
    <property type="molecule type" value="Genomic_DNA"/>
</dbReference>
<dbReference type="Pfam" id="PF02190">
    <property type="entry name" value="LON_substr_bdg"/>
    <property type="match status" value="1"/>
</dbReference>
<comment type="caution">
    <text evidence="15">The sequence shown here is derived from an EMBL/GenBank/DDBJ whole genome shotgun (WGS) entry which is preliminary data.</text>
</comment>
<dbReference type="Pfam" id="PF22667">
    <property type="entry name" value="Lon_lid"/>
    <property type="match status" value="1"/>
</dbReference>
<dbReference type="AlphaFoldDB" id="A0A3N1VUS8"/>
<evidence type="ECO:0000259" key="14">
    <source>
        <dbReference type="PROSITE" id="PS51787"/>
    </source>
</evidence>
<evidence type="ECO:0000256" key="5">
    <source>
        <dbReference type="ARBA" id="ARBA00022825"/>
    </source>
</evidence>
<evidence type="ECO:0000313" key="15">
    <source>
        <dbReference type="EMBL" id="ROR03537.1"/>
    </source>
</evidence>
<evidence type="ECO:0000256" key="2">
    <source>
        <dbReference type="ARBA" id="ARBA00022670"/>
    </source>
</evidence>
<dbReference type="PANTHER" id="PTHR10046">
    <property type="entry name" value="ATP DEPENDENT LON PROTEASE FAMILY MEMBER"/>
    <property type="match status" value="1"/>
</dbReference>
<sequence length="784" mass="85733">MSKPSWPTNLPVLPLRHTMLFPAMILPLFLSEANEKAVLAEAEKTGRYIFLATCCGEDSTCGRGGPGEPSWKGALGCVALILKTTLLEDGRIKILVQGIAKARVLSVMASSSGLMVRLEPLVETDMPLDASLLPLLSRVRQMGLKLFTLRGMHAADAEAVLHGIASAGRLADFLAMNLHLDPHECCRLMGLVDPSERLRAVAEALGEELQKAEVQQEIESEAETALRRRQRERYLREQLKAIRRELGEWDENKEEWVYREKIRAAGMSPEAFQVAMRELDRLLMMQSDSAEASLVRTYLDWLIEMPWRRTTEDRLDLAEAAKVLDADHHDMETIKEHILDFLGACSLKGSLKGSILCLVGPPGVGKTSLGRSIAKAMGRRFVRLSLGGVRDEAEIRGHRRTYLGALPGRIIQGLRYAGTKNPVFMLDEIDKIGSDARGDPAAALLEVLDPEQNKAFSDHYLNVAFDLSQVLFIATANSLEHVPPALVDRMEVLTLTGYTDREKLVIAKSYLLPRQLEEHGLQPEDLALSDSTLMALVRRYTRESGVRQLERAIGTLCRKAARHRAEGGRAPFRVFVKNLERLLGPPLKDLSSQQFPSIPGVALALAWTPHGGEVLRIEAAVMTGKGAVVLTGHLGTIMKESAQAALSFIRTRAGRWGLPSDFHEKMDVHIHVPAGAVPKDGPSAGMALCAALVSALLQKPLGKPCAMTGEISLLGDVLPVGGFREKALAAARSGLRLVFVPQGNMDDVAQLPAYVTRAVNFIPSSHMDQVLEHLFGADKGAACA</sequence>
<keyword evidence="3 8" id="KW-0547">Nucleotide-binding</keyword>
<accession>A0A3N1VUS8</accession>
<dbReference type="Proteomes" id="UP000276223">
    <property type="component" value="Unassembled WGS sequence"/>
</dbReference>
<dbReference type="InterPro" id="IPR027417">
    <property type="entry name" value="P-loop_NTPase"/>
</dbReference>
<reference evidence="15 16" key="1">
    <citation type="submission" date="2018-11" db="EMBL/GenBank/DDBJ databases">
        <title>Genomic Encyclopedia of Type Strains, Phase IV (KMG-IV): sequencing the most valuable type-strain genomes for metagenomic binning, comparative biology and taxonomic classification.</title>
        <authorList>
            <person name="Goeker M."/>
        </authorList>
    </citation>
    <scope>NUCLEOTIDE SEQUENCE [LARGE SCALE GENOMIC DNA]</scope>
    <source>
        <strain evidence="15 16">DSM 22027</strain>
    </source>
</reference>
<feature type="active site" evidence="9 11">
    <location>
        <position position="683"/>
    </location>
</feature>
<dbReference type="InterPro" id="IPR014721">
    <property type="entry name" value="Ribsml_uS5_D2-typ_fold_subgr"/>
</dbReference>
<evidence type="ECO:0000256" key="6">
    <source>
        <dbReference type="ARBA" id="ARBA00022840"/>
    </source>
</evidence>
<keyword evidence="5 8" id="KW-0720">Serine protease</keyword>
<keyword evidence="4 8" id="KW-0378">Hydrolase</keyword>
<dbReference type="PIRSF" id="PIRSF001174">
    <property type="entry name" value="Lon_proteas"/>
    <property type="match status" value="1"/>
</dbReference>
<comment type="catalytic activity">
    <reaction evidence="7 8 11">
        <text>Hydrolysis of proteins in presence of ATP.</text>
        <dbReference type="EC" id="3.4.21.53"/>
    </reaction>
</comment>
<evidence type="ECO:0000256" key="7">
    <source>
        <dbReference type="ARBA" id="ARBA00050665"/>
    </source>
</evidence>
<dbReference type="GO" id="GO:0016887">
    <property type="term" value="F:ATP hydrolysis activity"/>
    <property type="evidence" value="ECO:0007669"/>
    <property type="project" value="InterPro"/>
</dbReference>
<dbReference type="GO" id="GO:0004252">
    <property type="term" value="F:serine-type endopeptidase activity"/>
    <property type="evidence" value="ECO:0007669"/>
    <property type="project" value="UniProtKB-UniRule"/>
</dbReference>
<dbReference type="Pfam" id="PF00004">
    <property type="entry name" value="AAA"/>
    <property type="match status" value="1"/>
</dbReference>
<dbReference type="FunFam" id="3.40.50.300:FF:000021">
    <property type="entry name" value="Lon protease homolog"/>
    <property type="match status" value="1"/>
</dbReference>
<dbReference type="PRINTS" id="PR00830">
    <property type="entry name" value="ENDOLAPTASE"/>
</dbReference>
<feature type="domain" description="Lon proteolytic" evidence="13">
    <location>
        <begin position="596"/>
        <end position="777"/>
    </location>
</feature>
<evidence type="ECO:0000256" key="1">
    <source>
        <dbReference type="ARBA" id="ARBA00004496"/>
    </source>
</evidence>
<dbReference type="CDD" id="cd19500">
    <property type="entry name" value="RecA-like_Lon"/>
    <property type="match status" value="1"/>
</dbReference>